<dbReference type="GO" id="GO:0000166">
    <property type="term" value="F:nucleotide binding"/>
    <property type="evidence" value="ECO:0007669"/>
    <property type="project" value="UniProtKB-KW"/>
</dbReference>
<proteinExistence type="inferred from homology"/>
<name>A0A8D5G4F1_9PROT</name>
<comment type="catalytic activity">
    <reaction evidence="5">
        <text>succinate + ATP + CoA = succinyl-CoA + ADP + phosphate</text>
        <dbReference type="Rhea" id="RHEA:17661"/>
        <dbReference type="ChEBI" id="CHEBI:30031"/>
        <dbReference type="ChEBI" id="CHEBI:30616"/>
        <dbReference type="ChEBI" id="CHEBI:43474"/>
        <dbReference type="ChEBI" id="CHEBI:57287"/>
        <dbReference type="ChEBI" id="CHEBI:57292"/>
        <dbReference type="ChEBI" id="CHEBI:456216"/>
        <dbReference type="EC" id="6.2.1.5"/>
    </reaction>
    <physiologicalReaction direction="right-to-left" evidence="5">
        <dbReference type="Rhea" id="RHEA:17663"/>
    </physiologicalReaction>
</comment>
<dbReference type="UniPathway" id="UPA00223">
    <property type="reaction ID" value="UER00999"/>
</dbReference>
<comment type="function">
    <text evidence="7 10">Succinyl-CoA synthetase functions in the citric acid cycle (TCA), coupling the hydrolysis of succinyl-CoA to the synthesis of either ATP or GTP and thus represents the only step of substrate-level phosphorylation in the TCA. The alpha subunit of the enzyme binds the substrates coenzyme A and phosphate, while succinate binding and nucleotide specificity is provided by the beta subunit.</text>
</comment>
<evidence type="ECO:0000256" key="3">
    <source>
        <dbReference type="ARBA" id="ARBA00022598"/>
    </source>
</evidence>
<dbReference type="HAMAP" id="MF_01988">
    <property type="entry name" value="Succ_CoA_alpha"/>
    <property type="match status" value="1"/>
</dbReference>
<dbReference type="PROSITE" id="PS01216">
    <property type="entry name" value="SUCCINYL_COA_LIG_1"/>
    <property type="match status" value="1"/>
</dbReference>
<dbReference type="PROSITE" id="PS00399">
    <property type="entry name" value="SUCCINYL_COA_LIG_2"/>
    <property type="match status" value="1"/>
</dbReference>
<dbReference type="PRINTS" id="PR01798">
    <property type="entry name" value="SCOASYNTHASE"/>
</dbReference>
<dbReference type="InterPro" id="IPR003781">
    <property type="entry name" value="CoA-bd"/>
</dbReference>
<organism evidence="12 13">
    <name type="scientific">Methyloradius palustris</name>
    <dbReference type="NCBI Taxonomy" id="2778876"/>
    <lineage>
        <taxon>Bacteria</taxon>
        <taxon>Pseudomonadati</taxon>
        <taxon>Pseudomonadota</taxon>
        <taxon>Betaproteobacteria</taxon>
        <taxon>Nitrosomonadales</taxon>
        <taxon>Methylophilaceae</taxon>
        <taxon>Methyloradius</taxon>
    </lineage>
</organism>
<evidence type="ECO:0000256" key="6">
    <source>
        <dbReference type="ARBA" id="ARBA00052891"/>
    </source>
</evidence>
<dbReference type="Pfam" id="PF00549">
    <property type="entry name" value="Ligase_CoA"/>
    <property type="match status" value="1"/>
</dbReference>
<dbReference type="Gene3D" id="3.40.50.720">
    <property type="entry name" value="NAD(P)-binding Rossmann-like Domain"/>
    <property type="match status" value="1"/>
</dbReference>
<dbReference type="NCBIfam" id="NF004230">
    <property type="entry name" value="PRK05678.1"/>
    <property type="match status" value="1"/>
</dbReference>
<evidence type="ECO:0000256" key="2">
    <source>
        <dbReference type="ARBA" id="ARBA00022532"/>
    </source>
</evidence>
<comment type="pathway">
    <text evidence="1 7 10">Carbohydrate metabolism; tricarboxylic acid cycle; succinate from succinyl-CoA (ligase route): step 1/1.</text>
</comment>
<dbReference type="FunFam" id="3.40.50.261:FF:000002">
    <property type="entry name" value="Succinate--CoA ligase [ADP-forming] subunit alpha"/>
    <property type="match status" value="1"/>
</dbReference>
<reference evidence="12" key="1">
    <citation type="journal article" date="2021" name="Arch. Microbiol.">
        <title>Methyloradius palustris gen. nov., sp. nov., a methanol-oxidizing bacterium isolated from snow.</title>
        <authorList>
            <person name="Miyadera T."/>
            <person name="Kojima H."/>
            <person name="Fukui M."/>
        </authorList>
    </citation>
    <scope>NUCLEOTIDE SEQUENCE</scope>
    <source>
        <strain evidence="12">Zm11</strain>
    </source>
</reference>
<dbReference type="Proteomes" id="UP000826722">
    <property type="component" value="Chromosome"/>
</dbReference>
<dbReference type="PANTHER" id="PTHR11117:SF2">
    <property type="entry name" value="SUCCINATE--COA LIGASE [ADP_GDP-FORMING] SUBUNIT ALPHA, MITOCHONDRIAL"/>
    <property type="match status" value="1"/>
</dbReference>
<evidence type="ECO:0000313" key="13">
    <source>
        <dbReference type="Proteomes" id="UP000826722"/>
    </source>
</evidence>
<keyword evidence="3 7" id="KW-0436">Ligase</keyword>
<dbReference type="SMART" id="SM00881">
    <property type="entry name" value="CoA_binding"/>
    <property type="match status" value="1"/>
</dbReference>
<evidence type="ECO:0000256" key="5">
    <source>
        <dbReference type="ARBA" id="ARBA00050563"/>
    </source>
</evidence>
<sequence>MSILVDKNTKVICQGFTGKQGTFHSEQAIAYGTKMVGGVTPGKGGQRHLDLPVFNTVREAVRETAANATVIYVPPAFAADSILEACDAGIALIVCITEGIPVLDMLNVKAALKVNGVNMVGPNCPGVITPDECKIGIMPGNIHLRGKIGIVSRSGTLTYEAVHQTTALGLGQSTCVGIGGDPIKGLNFIECLQMFEADSETEAIIMVGEIGGSDEEAAADYIRHHVTKPVAGYIAGQTAPAGKRMGHAGAIISGGSGKAEDKIRALENAGVIVASSPAGLGEAVQAAIKAAIVSHK</sequence>
<evidence type="ECO:0000313" key="12">
    <source>
        <dbReference type="EMBL" id="BCM25560.1"/>
    </source>
</evidence>
<dbReference type="InterPro" id="IPR017440">
    <property type="entry name" value="Cit_synth/succinyl-CoA_lig_AS"/>
</dbReference>
<evidence type="ECO:0000256" key="4">
    <source>
        <dbReference type="ARBA" id="ARBA00022741"/>
    </source>
</evidence>
<feature type="active site" description="Tele-phosphohistidine intermediate" evidence="7 8">
    <location>
        <position position="247"/>
    </location>
</feature>
<dbReference type="Gene3D" id="3.40.50.261">
    <property type="entry name" value="Succinyl-CoA synthetase domains"/>
    <property type="match status" value="1"/>
</dbReference>
<evidence type="ECO:0000256" key="8">
    <source>
        <dbReference type="PIRSR" id="PIRSR001553-1"/>
    </source>
</evidence>
<gene>
    <name evidence="7 12" type="primary">sucD</name>
    <name evidence="12" type="ORF">ZMTM_18190</name>
</gene>
<dbReference type="SUPFAM" id="SSF51735">
    <property type="entry name" value="NAD(P)-binding Rossmann-fold domains"/>
    <property type="match status" value="1"/>
</dbReference>
<dbReference type="RefSeq" id="WP_221763636.1">
    <property type="nucleotide sequence ID" value="NZ_AP024110.1"/>
</dbReference>
<dbReference type="GO" id="GO:0006099">
    <property type="term" value="P:tricarboxylic acid cycle"/>
    <property type="evidence" value="ECO:0007669"/>
    <property type="project" value="UniProtKB-UniRule"/>
</dbReference>
<dbReference type="EC" id="6.2.1.5" evidence="7"/>
<comment type="subunit">
    <text evidence="7 10">Heterotetramer of two alpha and two beta subunits.</text>
</comment>
<evidence type="ECO:0000256" key="9">
    <source>
        <dbReference type="RuleBase" id="RU000677"/>
    </source>
</evidence>
<dbReference type="PIRSF" id="PIRSF001553">
    <property type="entry name" value="SucCS_alpha"/>
    <property type="match status" value="1"/>
</dbReference>
<feature type="binding site" evidence="7">
    <location>
        <position position="159"/>
    </location>
    <ligand>
        <name>substrate</name>
        <note>ligand shared with subunit beta</note>
    </ligand>
</feature>
<protein>
    <recommendedName>
        <fullName evidence="7">Succinate--CoA ligase [ADP-forming] subunit alpha</fullName>
        <ecNumber evidence="7">6.2.1.5</ecNumber>
    </recommendedName>
    <alternativeName>
        <fullName evidence="7">Succinyl-CoA synthetase subunit alpha</fullName>
        <shortName evidence="7">SCS-alpha</shortName>
    </alternativeName>
</protein>
<comment type="catalytic activity">
    <reaction evidence="6">
        <text>GTP + succinate + CoA = succinyl-CoA + GDP + phosphate</text>
        <dbReference type="Rhea" id="RHEA:22120"/>
        <dbReference type="ChEBI" id="CHEBI:30031"/>
        <dbReference type="ChEBI" id="CHEBI:37565"/>
        <dbReference type="ChEBI" id="CHEBI:43474"/>
        <dbReference type="ChEBI" id="CHEBI:57287"/>
        <dbReference type="ChEBI" id="CHEBI:57292"/>
        <dbReference type="ChEBI" id="CHEBI:58189"/>
    </reaction>
    <physiologicalReaction direction="right-to-left" evidence="6">
        <dbReference type="Rhea" id="RHEA:22122"/>
    </physiologicalReaction>
</comment>
<evidence type="ECO:0000256" key="1">
    <source>
        <dbReference type="ARBA" id="ARBA00005064"/>
    </source>
</evidence>
<dbReference type="GO" id="GO:0004775">
    <property type="term" value="F:succinate-CoA ligase (ADP-forming) activity"/>
    <property type="evidence" value="ECO:0007669"/>
    <property type="project" value="UniProtKB-UniRule"/>
</dbReference>
<dbReference type="EMBL" id="AP024110">
    <property type="protein sequence ID" value="BCM25560.1"/>
    <property type="molecule type" value="Genomic_DNA"/>
</dbReference>
<dbReference type="AlphaFoldDB" id="A0A8D5G4F1"/>
<accession>A0A8D5G4F1</accession>
<feature type="binding site" evidence="7">
    <location>
        <begin position="17"/>
        <end position="20"/>
    </location>
    <ligand>
        <name>CoA</name>
        <dbReference type="ChEBI" id="CHEBI:57287"/>
    </ligand>
</feature>
<comment type="similarity">
    <text evidence="7 9">Belongs to the succinate/malate CoA ligase alpha subunit family.</text>
</comment>
<dbReference type="NCBIfam" id="TIGR01019">
    <property type="entry name" value="sucCoAalpha"/>
    <property type="match status" value="1"/>
</dbReference>
<dbReference type="Pfam" id="PF02629">
    <property type="entry name" value="CoA_binding"/>
    <property type="match status" value="1"/>
</dbReference>
<dbReference type="InterPro" id="IPR005811">
    <property type="entry name" value="SUCC_ACL_C"/>
</dbReference>
<dbReference type="SUPFAM" id="SSF52210">
    <property type="entry name" value="Succinyl-CoA synthetase domains"/>
    <property type="match status" value="1"/>
</dbReference>
<feature type="domain" description="CoA-binding" evidence="11">
    <location>
        <begin position="4"/>
        <end position="100"/>
    </location>
</feature>
<keyword evidence="4 7" id="KW-0547">Nucleotide-binding</keyword>
<feature type="binding site" evidence="7">
    <location>
        <position position="43"/>
    </location>
    <ligand>
        <name>CoA</name>
        <dbReference type="ChEBI" id="CHEBI:57287"/>
    </ligand>
</feature>
<dbReference type="GO" id="GO:0009361">
    <property type="term" value="C:succinate-CoA ligase complex (ADP-forming)"/>
    <property type="evidence" value="ECO:0007669"/>
    <property type="project" value="TreeGrafter"/>
</dbReference>
<feature type="binding site" evidence="7">
    <location>
        <begin position="96"/>
        <end position="98"/>
    </location>
    <ligand>
        <name>CoA</name>
        <dbReference type="ChEBI" id="CHEBI:57287"/>
    </ligand>
</feature>
<dbReference type="FunFam" id="3.40.50.720:FF:000002">
    <property type="entry name" value="Succinate--CoA ligase [ADP-forming] subunit alpha"/>
    <property type="match status" value="1"/>
</dbReference>
<dbReference type="InterPro" id="IPR036291">
    <property type="entry name" value="NAD(P)-bd_dom_sf"/>
</dbReference>
<dbReference type="InterPro" id="IPR033847">
    <property type="entry name" value="Citrt_syn/SCS-alpha_CS"/>
</dbReference>
<dbReference type="KEGG" id="mpau:ZMTM_18190"/>
<keyword evidence="13" id="KW-1185">Reference proteome</keyword>
<keyword evidence="2 7" id="KW-0816">Tricarboxylic acid cycle</keyword>
<dbReference type="InterPro" id="IPR005810">
    <property type="entry name" value="CoA_lig_alpha"/>
</dbReference>
<evidence type="ECO:0000256" key="7">
    <source>
        <dbReference type="HAMAP-Rule" id="MF_01988"/>
    </source>
</evidence>
<evidence type="ECO:0000256" key="10">
    <source>
        <dbReference type="RuleBase" id="RU000699"/>
    </source>
</evidence>
<dbReference type="PANTHER" id="PTHR11117">
    <property type="entry name" value="SUCCINYL-COA LIGASE SUBUNIT ALPHA"/>
    <property type="match status" value="1"/>
</dbReference>
<dbReference type="InterPro" id="IPR016102">
    <property type="entry name" value="Succinyl-CoA_synth-like"/>
</dbReference>
<evidence type="ECO:0000259" key="11">
    <source>
        <dbReference type="SMART" id="SM00881"/>
    </source>
</evidence>
<dbReference type="GO" id="GO:0004776">
    <property type="term" value="F:succinate-CoA ligase (GDP-forming) activity"/>
    <property type="evidence" value="ECO:0007669"/>
    <property type="project" value="TreeGrafter"/>
</dbReference>